<feature type="non-terminal residue" evidence="1">
    <location>
        <position position="61"/>
    </location>
</feature>
<keyword evidence="2" id="KW-1185">Reference proteome</keyword>
<organism evidence="1 2">
    <name type="scientific">Stylosanthes scabra</name>
    <dbReference type="NCBI Taxonomy" id="79078"/>
    <lineage>
        <taxon>Eukaryota</taxon>
        <taxon>Viridiplantae</taxon>
        <taxon>Streptophyta</taxon>
        <taxon>Embryophyta</taxon>
        <taxon>Tracheophyta</taxon>
        <taxon>Spermatophyta</taxon>
        <taxon>Magnoliopsida</taxon>
        <taxon>eudicotyledons</taxon>
        <taxon>Gunneridae</taxon>
        <taxon>Pentapetalae</taxon>
        <taxon>rosids</taxon>
        <taxon>fabids</taxon>
        <taxon>Fabales</taxon>
        <taxon>Fabaceae</taxon>
        <taxon>Papilionoideae</taxon>
        <taxon>50 kb inversion clade</taxon>
        <taxon>dalbergioids sensu lato</taxon>
        <taxon>Dalbergieae</taxon>
        <taxon>Pterocarpus clade</taxon>
        <taxon>Stylosanthes</taxon>
    </lineage>
</organism>
<proteinExistence type="predicted"/>
<sequence>MKRFSRLYGIVMFRTMEDTLVEIEQQQRCSNVVFIGQLSSMMLMTLSRNVTNVKKQGTFQG</sequence>
<accession>A0ABU6SV18</accession>
<dbReference type="Proteomes" id="UP001341840">
    <property type="component" value="Unassembled WGS sequence"/>
</dbReference>
<comment type="caution">
    <text evidence="1">The sequence shown here is derived from an EMBL/GenBank/DDBJ whole genome shotgun (WGS) entry which is preliminary data.</text>
</comment>
<reference evidence="1 2" key="1">
    <citation type="journal article" date="2023" name="Plants (Basel)">
        <title>Bridging the Gap: Combining Genomics and Transcriptomics Approaches to Understand Stylosanthes scabra, an Orphan Legume from the Brazilian Caatinga.</title>
        <authorList>
            <person name="Ferreira-Neto J.R.C."/>
            <person name="da Silva M.D."/>
            <person name="Binneck E."/>
            <person name="de Melo N.F."/>
            <person name="da Silva R.H."/>
            <person name="de Melo A.L.T.M."/>
            <person name="Pandolfi V."/>
            <person name="Bustamante F.O."/>
            <person name="Brasileiro-Vidal A.C."/>
            <person name="Benko-Iseppon A.M."/>
        </authorList>
    </citation>
    <scope>NUCLEOTIDE SEQUENCE [LARGE SCALE GENOMIC DNA]</scope>
    <source>
        <tissue evidence="1">Leaves</tissue>
    </source>
</reference>
<protein>
    <submittedName>
        <fullName evidence="1">Uncharacterized protein</fullName>
    </submittedName>
</protein>
<evidence type="ECO:0000313" key="2">
    <source>
        <dbReference type="Proteomes" id="UP001341840"/>
    </source>
</evidence>
<evidence type="ECO:0000313" key="1">
    <source>
        <dbReference type="EMBL" id="MED6139583.1"/>
    </source>
</evidence>
<name>A0ABU6SV18_9FABA</name>
<gene>
    <name evidence="1" type="ORF">PIB30_085257</name>
</gene>
<dbReference type="EMBL" id="JASCZI010061830">
    <property type="protein sequence ID" value="MED6139583.1"/>
    <property type="molecule type" value="Genomic_DNA"/>
</dbReference>